<name>A0A6J6S0C2_9ZZZZ</name>
<evidence type="ECO:0000313" key="1">
    <source>
        <dbReference type="EMBL" id="CAB4728135.1"/>
    </source>
</evidence>
<dbReference type="EMBL" id="CAEZYV010000001">
    <property type="protein sequence ID" value="CAB4728135.1"/>
    <property type="molecule type" value="Genomic_DNA"/>
</dbReference>
<accession>A0A6J6S0C2</accession>
<sequence>MRPTSVEPVKDKLRTRGSCNIFEIIGPVFEGRIKLTTPFGTPARSRISTIASAVSGVSLAGFKITVQPAASAGPIFRVAIAAGKFQGVINSETPIG</sequence>
<protein>
    <submittedName>
        <fullName evidence="1">Unannotated protein</fullName>
    </submittedName>
</protein>
<gene>
    <name evidence="1" type="ORF">UFOPK2788_00015</name>
</gene>
<reference evidence="1" key="1">
    <citation type="submission" date="2020-05" db="EMBL/GenBank/DDBJ databases">
        <authorList>
            <person name="Chiriac C."/>
            <person name="Salcher M."/>
            <person name="Ghai R."/>
            <person name="Kavagutti S V."/>
        </authorList>
    </citation>
    <scope>NUCLEOTIDE SEQUENCE</scope>
</reference>
<organism evidence="1">
    <name type="scientific">freshwater metagenome</name>
    <dbReference type="NCBI Taxonomy" id="449393"/>
    <lineage>
        <taxon>unclassified sequences</taxon>
        <taxon>metagenomes</taxon>
        <taxon>ecological metagenomes</taxon>
    </lineage>
</organism>
<dbReference type="AlphaFoldDB" id="A0A6J6S0C2"/>
<proteinExistence type="predicted"/>